<feature type="compositionally biased region" description="Basic and acidic residues" evidence="13">
    <location>
        <begin position="74"/>
        <end position="93"/>
    </location>
</feature>
<reference evidence="15 16" key="1">
    <citation type="journal article" date="2018" name="Nat. Ecol. Evol.">
        <title>Pezizomycetes genomes reveal the molecular basis of ectomycorrhizal truffle lifestyle.</title>
        <authorList>
            <person name="Murat C."/>
            <person name="Payen T."/>
            <person name="Noel B."/>
            <person name="Kuo A."/>
            <person name="Morin E."/>
            <person name="Chen J."/>
            <person name="Kohler A."/>
            <person name="Krizsan K."/>
            <person name="Balestrini R."/>
            <person name="Da Silva C."/>
            <person name="Montanini B."/>
            <person name="Hainaut M."/>
            <person name="Levati E."/>
            <person name="Barry K.W."/>
            <person name="Belfiori B."/>
            <person name="Cichocki N."/>
            <person name="Clum A."/>
            <person name="Dockter R.B."/>
            <person name="Fauchery L."/>
            <person name="Guy J."/>
            <person name="Iotti M."/>
            <person name="Le Tacon F."/>
            <person name="Lindquist E.A."/>
            <person name="Lipzen A."/>
            <person name="Malagnac F."/>
            <person name="Mello A."/>
            <person name="Molinier V."/>
            <person name="Miyauchi S."/>
            <person name="Poulain J."/>
            <person name="Riccioni C."/>
            <person name="Rubini A."/>
            <person name="Sitrit Y."/>
            <person name="Splivallo R."/>
            <person name="Traeger S."/>
            <person name="Wang M."/>
            <person name="Zifcakova L."/>
            <person name="Wipf D."/>
            <person name="Zambonelli A."/>
            <person name="Paolocci F."/>
            <person name="Nowrousian M."/>
            <person name="Ottonello S."/>
            <person name="Baldrian P."/>
            <person name="Spatafora J.W."/>
            <person name="Henrissat B."/>
            <person name="Nagy L.G."/>
            <person name="Aury J.M."/>
            <person name="Wincker P."/>
            <person name="Grigoriev I.V."/>
            <person name="Bonfante P."/>
            <person name="Martin F.M."/>
        </authorList>
    </citation>
    <scope>NUCLEOTIDE SEQUENCE [LARGE SCALE GENOMIC DNA]</scope>
    <source>
        <strain evidence="15 16">RN42</strain>
    </source>
</reference>
<feature type="compositionally biased region" description="Low complexity" evidence="13">
    <location>
        <begin position="814"/>
        <end position="827"/>
    </location>
</feature>
<dbReference type="PANTHER" id="PTHR11076:SF33">
    <property type="entry name" value="DNA POLYMERASE KAPPA"/>
    <property type="match status" value="1"/>
</dbReference>
<accession>A0A3N4I0U8</accession>
<dbReference type="GO" id="GO:0005634">
    <property type="term" value="C:nucleus"/>
    <property type="evidence" value="ECO:0007669"/>
    <property type="project" value="TreeGrafter"/>
</dbReference>
<evidence type="ECO:0000256" key="10">
    <source>
        <dbReference type="ARBA" id="ARBA00022932"/>
    </source>
</evidence>
<feature type="region of interest" description="Disordered" evidence="13">
    <location>
        <begin position="697"/>
        <end position="724"/>
    </location>
</feature>
<dbReference type="FunFam" id="3.30.1490.100:FF:000004">
    <property type="entry name" value="DNA polymerase IV"/>
    <property type="match status" value="1"/>
</dbReference>
<feature type="domain" description="UmuC" evidence="14">
    <location>
        <begin position="315"/>
        <end position="497"/>
    </location>
</feature>
<proteinExistence type="inferred from homology"/>
<dbReference type="InterPro" id="IPR050116">
    <property type="entry name" value="DNA_polymerase-Y"/>
</dbReference>
<evidence type="ECO:0000313" key="15">
    <source>
        <dbReference type="EMBL" id="RPA77720.1"/>
    </source>
</evidence>
<dbReference type="InterPro" id="IPR043502">
    <property type="entry name" value="DNA/RNA_pol_sf"/>
</dbReference>
<dbReference type="GO" id="GO:0070987">
    <property type="term" value="P:error-free translesion synthesis"/>
    <property type="evidence" value="ECO:0007669"/>
    <property type="project" value="UniProtKB-ARBA"/>
</dbReference>
<dbReference type="Gene3D" id="1.10.150.810">
    <property type="match status" value="2"/>
</dbReference>
<evidence type="ECO:0000313" key="16">
    <source>
        <dbReference type="Proteomes" id="UP000275078"/>
    </source>
</evidence>
<dbReference type="CDD" id="cd03586">
    <property type="entry name" value="PolY_Pol_IV_kappa"/>
    <property type="match status" value="1"/>
</dbReference>
<dbReference type="SUPFAM" id="SSF56672">
    <property type="entry name" value="DNA/RNA polymerases"/>
    <property type="match status" value="1"/>
</dbReference>
<name>A0A3N4I0U8_ASCIM</name>
<evidence type="ECO:0000256" key="11">
    <source>
        <dbReference type="ARBA" id="ARBA00023204"/>
    </source>
</evidence>
<dbReference type="OrthoDB" id="1747274at2759"/>
<keyword evidence="4" id="KW-0808">Transferase</keyword>
<feature type="compositionally biased region" description="Acidic residues" evidence="13">
    <location>
        <begin position="183"/>
        <end position="197"/>
    </location>
</feature>
<evidence type="ECO:0000256" key="3">
    <source>
        <dbReference type="ARBA" id="ARBA00016178"/>
    </source>
</evidence>
<dbReference type="Proteomes" id="UP000275078">
    <property type="component" value="Unassembled WGS sequence"/>
</dbReference>
<evidence type="ECO:0000256" key="12">
    <source>
        <dbReference type="ARBA" id="ARBA00049244"/>
    </source>
</evidence>
<dbReference type="FunFam" id="3.40.1170.60:FF:000012">
    <property type="entry name" value="Putative DNA-directed polymerase kappa"/>
    <property type="match status" value="1"/>
</dbReference>
<dbReference type="SUPFAM" id="SSF100879">
    <property type="entry name" value="Lesion bypass DNA polymerase (Y-family), little finger domain"/>
    <property type="match status" value="1"/>
</dbReference>
<keyword evidence="5" id="KW-0548">Nucleotidyltransferase</keyword>
<dbReference type="InterPro" id="IPR001126">
    <property type="entry name" value="UmuC"/>
</dbReference>
<dbReference type="InterPro" id="IPR022880">
    <property type="entry name" value="DNApol_IV"/>
</dbReference>
<feature type="compositionally biased region" description="Polar residues" evidence="13">
    <location>
        <begin position="1"/>
        <end position="11"/>
    </location>
</feature>
<evidence type="ECO:0000256" key="1">
    <source>
        <dbReference type="ARBA" id="ARBA00010945"/>
    </source>
</evidence>
<dbReference type="PROSITE" id="PS50173">
    <property type="entry name" value="UMUC"/>
    <property type="match status" value="1"/>
</dbReference>
<feature type="compositionally biased region" description="Basic and acidic residues" evidence="13">
    <location>
        <begin position="765"/>
        <end position="781"/>
    </location>
</feature>
<keyword evidence="9" id="KW-0460">Magnesium</keyword>
<keyword evidence="8" id="KW-0227">DNA damage</keyword>
<dbReference type="PANTHER" id="PTHR11076">
    <property type="entry name" value="DNA REPAIR POLYMERASE UMUC / TRANSFERASE FAMILY MEMBER"/>
    <property type="match status" value="1"/>
</dbReference>
<dbReference type="GO" id="GO:0046872">
    <property type="term" value="F:metal ion binding"/>
    <property type="evidence" value="ECO:0007669"/>
    <property type="project" value="UniProtKB-KW"/>
</dbReference>
<dbReference type="Pfam" id="PF00817">
    <property type="entry name" value="IMS"/>
    <property type="match status" value="1"/>
</dbReference>
<comment type="catalytic activity">
    <reaction evidence="12">
        <text>DNA(n) + a 2'-deoxyribonucleoside 5'-triphosphate = DNA(n+1) + diphosphate</text>
        <dbReference type="Rhea" id="RHEA:22508"/>
        <dbReference type="Rhea" id="RHEA-COMP:17339"/>
        <dbReference type="Rhea" id="RHEA-COMP:17340"/>
        <dbReference type="ChEBI" id="CHEBI:33019"/>
        <dbReference type="ChEBI" id="CHEBI:61560"/>
        <dbReference type="ChEBI" id="CHEBI:173112"/>
        <dbReference type="EC" id="2.7.7.7"/>
    </reaction>
</comment>
<dbReference type="Gene3D" id="3.30.160.60">
    <property type="entry name" value="Classic Zinc Finger"/>
    <property type="match status" value="1"/>
</dbReference>
<dbReference type="NCBIfam" id="NF002677">
    <property type="entry name" value="PRK02406.1"/>
    <property type="match status" value="1"/>
</dbReference>
<dbReference type="InterPro" id="IPR043128">
    <property type="entry name" value="Rev_trsase/Diguanyl_cyclase"/>
</dbReference>
<dbReference type="GO" id="GO:0006281">
    <property type="term" value="P:DNA repair"/>
    <property type="evidence" value="ECO:0007669"/>
    <property type="project" value="UniProtKB-KW"/>
</dbReference>
<keyword evidence="16" id="KW-1185">Reference proteome</keyword>
<dbReference type="Pfam" id="PF11799">
    <property type="entry name" value="IMS_C"/>
    <property type="match status" value="1"/>
</dbReference>
<comment type="similarity">
    <text evidence="1">Belongs to the DNA polymerase type-Y family.</text>
</comment>
<keyword evidence="11" id="KW-0234">DNA repair</keyword>
<sequence length="940" mass="105017">MRNDTQMTATNGLEYDSDDEFKKDAIEFKLRNSQREENDDSEDNHQETAESATGNIDDEVDDKPLAMDGEEKEYEIKTVKDYEDTQTEKEKPSENQQIADGVEPSTASTAESSLSSTNDHEFIKPSLPSRSGSPIHVYCNKDEADEDTPGCTQTRNFSLFSEPDAPAHSDESPEGTGTTNNDESSDEDSDEESETEESSSPPKRRRMFAPDDYREASPDKALHTSLHHALLGQSLTKNGQESVDQERVAQIIYEATKGSAFFLEEQRKDQRLTEKIEKILALKAQLDKTGYKRETRMADEKLKKLEATRDLSQIIVQVDCDAFYASVEELDNPSLKEIPFGVGQGGFGVLTTANYRARKFGVRSGMAEHVAKKLCPQLTIIPPDYRKYLRKSREIRAVLSGYDDRLEASSIDECYLNITDYCEATGRDPESVVAEMRQKVAEATLVTVSAGITPNDLLSKIASNRNKPNGQFRVLPTREACMEFMAELPCRKVPGIGKSWERQLSAIGIQTVRDIYPMRGLLEPLFKPAMANFLLQVYLGLGRTNVQPSKEYERKGVGTERTFAAIQGHDQLVEKLKHIAGGLERDMAAAGAVGRKLTLRLKLTNFQAFTRQRQLPRAINKQEDIVHFAMPLLKAYEDEFGPDLKIRLLGLHLNNLSPVPTSEQSHKPTSFYDLGNLEADIVKRGVNMEMGRVPSLPESEYADLPPMQISPRPVRPEKSQPEKEEWACPICGKGVEADDKVFNEHVDACLNKDAIKEVVRGLDDVPKLEPPAKDSEGEKVIPTKKPPSTPSKTERKRFFDSPTSSPSKKRFFDSPTSSPSKKPSGSPAAQRKRFFDSPSKRDGSPAPVPERKRFFQSPSDRAEKRSRTEPPDDDLQAALQASLQSGEGRLPPPPKMLMLDKDNVVRGPSKSPRGKRKREAVGLQVAKEKGVRGIESFFKK</sequence>
<dbReference type="GO" id="GO:0003887">
    <property type="term" value="F:DNA-directed DNA polymerase activity"/>
    <property type="evidence" value="ECO:0007669"/>
    <property type="project" value="UniProtKB-KW"/>
</dbReference>
<feature type="region of interest" description="Disordered" evidence="13">
    <location>
        <begin position="765"/>
        <end position="921"/>
    </location>
</feature>
<keyword evidence="10" id="KW-0239">DNA-directed DNA polymerase</keyword>
<dbReference type="Gene3D" id="3.40.1170.60">
    <property type="match status" value="1"/>
</dbReference>
<dbReference type="InterPro" id="IPR024728">
    <property type="entry name" value="PolY_HhH_motif"/>
</dbReference>
<feature type="compositionally biased region" description="Low complexity" evidence="13">
    <location>
        <begin position="105"/>
        <end position="117"/>
    </location>
</feature>
<evidence type="ECO:0000256" key="4">
    <source>
        <dbReference type="ARBA" id="ARBA00022679"/>
    </source>
</evidence>
<feature type="compositionally biased region" description="Basic and acidic residues" evidence="13">
    <location>
        <begin position="860"/>
        <end position="870"/>
    </location>
</feature>
<dbReference type="InterPro" id="IPR036775">
    <property type="entry name" value="DNA_pol_Y-fam_lit_finger_sf"/>
</dbReference>
<dbReference type="STRING" id="1160509.A0A3N4I0U8"/>
<feature type="region of interest" description="Disordered" evidence="13">
    <location>
        <begin position="1"/>
        <end position="208"/>
    </location>
</feature>
<evidence type="ECO:0000256" key="7">
    <source>
        <dbReference type="ARBA" id="ARBA00022723"/>
    </source>
</evidence>
<feature type="compositionally biased region" description="Basic and acidic residues" evidence="13">
    <location>
        <begin position="20"/>
        <end position="36"/>
    </location>
</feature>
<dbReference type="AlphaFoldDB" id="A0A3N4I0U8"/>
<dbReference type="EC" id="2.7.7.7" evidence="2"/>
<dbReference type="Gene3D" id="3.30.70.270">
    <property type="match status" value="1"/>
</dbReference>
<dbReference type="GO" id="GO:0003684">
    <property type="term" value="F:damaged DNA binding"/>
    <property type="evidence" value="ECO:0007669"/>
    <property type="project" value="InterPro"/>
</dbReference>
<keyword evidence="7" id="KW-0479">Metal-binding</keyword>
<organism evidence="15 16">
    <name type="scientific">Ascobolus immersus RN42</name>
    <dbReference type="NCBI Taxonomy" id="1160509"/>
    <lineage>
        <taxon>Eukaryota</taxon>
        <taxon>Fungi</taxon>
        <taxon>Dikarya</taxon>
        <taxon>Ascomycota</taxon>
        <taxon>Pezizomycotina</taxon>
        <taxon>Pezizomycetes</taxon>
        <taxon>Pezizales</taxon>
        <taxon>Ascobolaceae</taxon>
        <taxon>Ascobolus</taxon>
    </lineage>
</organism>
<feature type="compositionally biased region" description="Basic and acidic residues" evidence="13">
    <location>
        <begin position="714"/>
        <end position="724"/>
    </location>
</feature>
<protein>
    <recommendedName>
        <fullName evidence="3">DNA polymerase kappa</fullName>
        <ecNumber evidence="2">2.7.7.7</ecNumber>
    </recommendedName>
</protein>
<dbReference type="EMBL" id="ML119721">
    <property type="protein sequence ID" value="RPA77720.1"/>
    <property type="molecule type" value="Genomic_DNA"/>
</dbReference>
<evidence type="ECO:0000256" key="13">
    <source>
        <dbReference type="SAM" id="MobiDB-lite"/>
    </source>
</evidence>
<keyword evidence="6" id="KW-0235">DNA replication</keyword>
<dbReference type="FunFam" id="1.10.150.810:FF:000003">
    <property type="entry name" value="DNA polymerase kappa subunit"/>
    <property type="match status" value="1"/>
</dbReference>
<dbReference type="Pfam" id="PF11798">
    <property type="entry name" value="IMS_HHH"/>
    <property type="match status" value="1"/>
</dbReference>
<evidence type="ECO:0000256" key="5">
    <source>
        <dbReference type="ARBA" id="ARBA00022695"/>
    </source>
</evidence>
<dbReference type="InterPro" id="IPR017961">
    <property type="entry name" value="DNA_pol_Y-fam_little_finger"/>
</dbReference>
<dbReference type="Gene3D" id="3.30.1490.100">
    <property type="entry name" value="DNA polymerase, Y-family, little finger domain"/>
    <property type="match status" value="1"/>
</dbReference>
<evidence type="ECO:0000259" key="14">
    <source>
        <dbReference type="PROSITE" id="PS50173"/>
    </source>
</evidence>
<evidence type="ECO:0000256" key="8">
    <source>
        <dbReference type="ARBA" id="ARBA00022763"/>
    </source>
</evidence>
<evidence type="ECO:0000256" key="2">
    <source>
        <dbReference type="ARBA" id="ARBA00012417"/>
    </source>
</evidence>
<gene>
    <name evidence="15" type="ORF">BJ508DRAFT_416882</name>
</gene>
<evidence type="ECO:0000256" key="6">
    <source>
        <dbReference type="ARBA" id="ARBA00022705"/>
    </source>
</evidence>
<feature type="compositionally biased region" description="Basic and acidic residues" evidence="13">
    <location>
        <begin position="833"/>
        <end position="853"/>
    </location>
</feature>
<feature type="compositionally biased region" description="Polar residues" evidence="13">
    <location>
        <begin position="150"/>
        <end position="159"/>
    </location>
</feature>
<dbReference type="GO" id="GO:0042276">
    <property type="term" value="P:error-prone translesion synthesis"/>
    <property type="evidence" value="ECO:0007669"/>
    <property type="project" value="TreeGrafter"/>
</dbReference>
<dbReference type="GO" id="GO:0006260">
    <property type="term" value="P:DNA replication"/>
    <property type="evidence" value="ECO:0007669"/>
    <property type="project" value="UniProtKB-KW"/>
</dbReference>
<evidence type="ECO:0000256" key="9">
    <source>
        <dbReference type="ARBA" id="ARBA00022842"/>
    </source>
</evidence>